<keyword evidence="3" id="KW-0057">Aromatic amino acid biosynthesis</keyword>
<feature type="compositionally biased region" description="Basic and acidic residues" evidence="4">
    <location>
        <begin position="232"/>
        <end position="249"/>
    </location>
</feature>
<dbReference type="InterPro" id="IPR015890">
    <property type="entry name" value="Chorismate_C"/>
</dbReference>
<feature type="region of interest" description="Disordered" evidence="4">
    <location>
        <begin position="218"/>
        <end position="249"/>
    </location>
</feature>
<evidence type="ECO:0000256" key="1">
    <source>
        <dbReference type="ARBA" id="ARBA00022962"/>
    </source>
</evidence>
<evidence type="ECO:0000259" key="7">
    <source>
        <dbReference type="Pfam" id="PF04715"/>
    </source>
</evidence>
<dbReference type="InterPro" id="IPR019999">
    <property type="entry name" value="Anth_synth_I-like"/>
</dbReference>
<comment type="catalytic activity">
    <reaction evidence="3">
        <text>chorismate + L-glutamine = anthranilate + pyruvate + L-glutamate + H(+)</text>
        <dbReference type="Rhea" id="RHEA:21732"/>
        <dbReference type="ChEBI" id="CHEBI:15361"/>
        <dbReference type="ChEBI" id="CHEBI:15378"/>
        <dbReference type="ChEBI" id="CHEBI:16567"/>
        <dbReference type="ChEBI" id="CHEBI:29748"/>
        <dbReference type="ChEBI" id="CHEBI:29985"/>
        <dbReference type="ChEBI" id="CHEBI:58359"/>
        <dbReference type="EC" id="4.1.3.27"/>
    </reaction>
</comment>
<dbReference type="InterPro" id="IPR029062">
    <property type="entry name" value="Class_I_gatase-like"/>
</dbReference>
<dbReference type="InterPro" id="IPR010112">
    <property type="entry name" value="TrpE-G_bact"/>
</dbReference>
<dbReference type="InterPro" id="IPR005801">
    <property type="entry name" value="ADC_synthase"/>
</dbReference>
<comment type="caution">
    <text evidence="8">The sequence shown here is derived from an EMBL/GenBank/DDBJ whole genome shotgun (WGS) entry which is preliminary data.</text>
</comment>
<keyword evidence="3" id="KW-0822">Tryptophan biosynthesis</keyword>
<keyword evidence="9" id="KW-1185">Reference proteome</keyword>
<dbReference type="PRINTS" id="PR00097">
    <property type="entry name" value="ANTSNTHASEII"/>
</dbReference>
<dbReference type="CDD" id="cd01743">
    <property type="entry name" value="GATase1_Anthranilate_Synthase"/>
    <property type="match status" value="1"/>
</dbReference>
<proteinExistence type="predicted"/>
<feature type="domain" description="Anthranilate synthase component I N-terminal" evidence="7">
    <location>
        <begin position="130"/>
        <end position="204"/>
    </location>
</feature>
<gene>
    <name evidence="8" type="ORF">DYI37_12975</name>
</gene>
<dbReference type="SUPFAM" id="SSF52317">
    <property type="entry name" value="Class I glutamine amidotransferase-like"/>
    <property type="match status" value="1"/>
</dbReference>
<dbReference type="PROSITE" id="PS51273">
    <property type="entry name" value="GATASE_TYPE_1"/>
    <property type="match status" value="1"/>
</dbReference>
<dbReference type="GO" id="GO:0000162">
    <property type="term" value="P:L-tryptophan biosynthetic process"/>
    <property type="evidence" value="ECO:0007669"/>
    <property type="project" value="UniProtKB-UniRule"/>
</dbReference>
<dbReference type="Pfam" id="PF04715">
    <property type="entry name" value="Anth_synt_I_N"/>
    <property type="match status" value="1"/>
</dbReference>
<dbReference type="NCBIfam" id="TIGR00566">
    <property type="entry name" value="trpG_papA"/>
    <property type="match status" value="1"/>
</dbReference>
<keyword evidence="3 8" id="KW-0456">Lyase</keyword>
<dbReference type="PIRSF" id="PIRSF036934">
    <property type="entry name" value="TrpE-G"/>
    <property type="match status" value="1"/>
</dbReference>
<dbReference type="Gene3D" id="3.60.120.10">
    <property type="entry name" value="Anthranilate synthase"/>
    <property type="match status" value="1"/>
</dbReference>
<dbReference type="EC" id="4.1.3.27" evidence="2 3"/>
<dbReference type="Pfam" id="PF00117">
    <property type="entry name" value="GATase"/>
    <property type="match status" value="1"/>
</dbReference>
<keyword evidence="3" id="KW-0028">Amino-acid biosynthesis</keyword>
<dbReference type="InterPro" id="IPR006221">
    <property type="entry name" value="TrpG/PapA_dom"/>
</dbReference>
<name>A0A371X0U0_9HYPH</name>
<protein>
    <recommendedName>
        <fullName evidence="2 3">Anthranilate synthase</fullName>
        <ecNumber evidence="2 3">4.1.3.27</ecNumber>
    </recommendedName>
</protein>
<organism evidence="8 9">
    <name type="scientific">Fulvimarina endophytica</name>
    <dbReference type="NCBI Taxonomy" id="2293836"/>
    <lineage>
        <taxon>Bacteria</taxon>
        <taxon>Pseudomonadati</taxon>
        <taxon>Pseudomonadota</taxon>
        <taxon>Alphaproteobacteria</taxon>
        <taxon>Hyphomicrobiales</taxon>
        <taxon>Aurantimonadaceae</taxon>
        <taxon>Fulvimarina</taxon>
    </lineage>
</organism>
<dbReference type="Proteomes" id="UP000264310">
    <property type="component" value="Unassembled WGS sequence"/>
</dbReference>
<evidence type="ECO:0000259" key="6">
    <source>
        <dbReference type="Pfam" id="PF00425"/>
    </source>
</evidence>
<dbReference type="PRINTS" id="PR00099">
    <property type="entry name" value="CPSGATASE"/>
</dbReference>
<reference evidence="8 9" key="1">
    <citation type="submission" date="2018-08" db="EMBL/GenBank/DDBJ databases">
        <title>Fulvimarina sp. 85, whole genome shotgun sequence.</title>
        <authorList>
            <person name="Tuo L."/>
        </authorList>
    </citation>
    <scope>NUCLEOTIDE SEQUENCE [LARGE SCALE GENOMIC DNA]</scope>
    <source>
        <strain evidence="8 9">85</strain>
    </source>
</reference>
<dbReference type="GO" id="GO:0004049">
    <property type="term" value="F:anthranilate synthase activity"/>
    <property type="evidence" value="ECO:0007669"/>
    <property type="project" value="UniProtKB-UniRule"/>
</dbReference>
<feature type="domain" description="Glutamine amidotransferase" evidence="5">
    <location>
        <begin position="534"/>
        <end position="713"/>
    </location>
</feature>
<dbReference type="NCBIfam" id="TIGR01815">
    <property type="entry name" value="TrpE-clade3"/>
    <property type="match status" value="1"/>
</dbReference>
<evidence type="ECO:0000256" key="4">
    <source>
        <dbReference type="SAM" id="MobiDB-lite"/>
    </source>
</evidence>
<evidence type="ECO:0000256" key="2">
    <source>
        <dbReference type="NCBIfam" id="TIGR01815"/>
    </source>
</evidence>
<dbReference type="Gene3D" id="3.40.50.880">
    <property type="match status" value="1"/>
</dbReference>
<evidence type="ECO:0000256" key="3">
    <source>
        <dbReference type="PIRNR" id="PIRNR036934"/>
    </source>
</evidence>
<dbReference type="PANTHER" id="PTHR11236">
    <property type="entry name" value="AMINOBENZOATE/ANTHRANILATE SYNTHASE"/>
    <property type="match status" value="1"/>
</dbReference>
<dbReference type="Pfam" id="PF00425">
    <property type="entry name" value="Chorismate_bind"/>
    <property type="match status" value="1"/>
</dbReference>
<keyword evidence="1" id="KW-0315">Glutamine amidotransferase</keyword>
<feature type="domain" description="Chorismate-utilising enzyme C-terminal" evidence="6">
    <location>
        <begin position="248"/>
        <end position="501"/>
    </location>
</feature>
<dbReference type="RefSeq" id="WP_116683683.1">
    <property type="nucleotide sequence ID" value="NZ_QURL01000005.1"/>
</dbReference>
<accession>A0A371X0U0</accession>
<evidence type="ECO:0000313" key="8">
    <source>
        <dbReference type="EMBL" id="RFC62868.1"/>
    </source>
</evidence>
<dbReference type="EMBL" id="QURL01000005">
    <property type="protein sequence ID" value="RFC62868.1"/>
    <property type="molecule type" value="Genomic_DNA"/>
</dbReference>
<dbReference type="NCBIfam" id="NF010081">
    <property type="entry name" value="PRK13566.1"/>
    <property type="match status" value="1"/>
</dbReference>
<comment type="pathway">
    <text evidence="3">Amino-acid biosynthesis; L-tryptophan biosynthesis; L-tryptophan from chorismate: step 1/5.</text>
</comment>
<dbReference type="OrthoDB" id="9803598at2"/>
<sequence length="731" mass="80792">MAIKSQADHRETFRTEGGVTVVRRSRDIPYAQAIEPYFDKLDTRRGAILFSNYEYPGRYTKQDIAFVDPPLVLTSTGRTMTIEALNDRGVVLQAMIRDALRDNPDIAELGESADARRLDIVVREPQGAVTEEERSRIPTVFSVLRAIVKLFRSGEDARCGLYGAFGYDLAFQFDPIDPRLERPADQRDLVLYMPDEVLEVDHYSASAVLSSYEFEKDGQTTEGIEGGGTDDGFARSERIPGRGDHEKGEYAELVRSAKESFRRGDLFEVVPGQVFYERVEHKPSEISRRLKAVNPSPYSFFINLGSNEFLVGASPEMFVRVDGKRVETCPISGTVPRGRDAIGDAEQILKLLNSKKDESELTMCSDVDRNDKSRVCEPGSVKVVGRRQIEMYSRLIHTVDHITGVLREDMDAFDAFLSHAWAVTVTGAPKLWAMRFIEKHEKSPRAWYGGAVGMVRFNGDLNTGLTLRTIRLKDGIAEVRAGATLLFDSDPEAEEAETELKASALLNAIRDAGKSSDTASKISEDRVGEGVKVLLVDHEDSFVHTLANYLRQTGATVSTVRTPVPQEIFDRIDPDLVVLSPGPGTPTDFDCRATIEKARAHGAAIFGVCLGLQALAEAYGGELRTLHVPYHGKPSKIRVSNPGIIFSGLPKDVTIGRYHSIFADPVRLPREFEVTAESDDGIVMAFEHRSEPVAAVQFHPESIMSLAGEAGLKMIENVVAKLARRAAKRAA</sequence>
<dbReference type="UniPathway" id="UPA00035">
    <property type="reaction ID" value="UER00040"/>
</dbReference>
<dbReference type="PANTHER" id="PTHR11236:SF9">
    <property type="entry name" value="ANTHRANILATE SYNTHASE COMPONENT 1"/>
    <property type="match status" value="1"/>
</dbReference>
<dbReference type="PRINTS" id="PR00096">
    <property type="entry name" value="GATASE"/>
</dbReference>
<dbReference type="AlphaFoldDB" id="A0A371X0U0"/>
<dbReference type="InterPro" id="IPR017926">
    <property type="entry name" value="GATASE"/>
</dbReference>
<evidence type="ECO:0000259" key="5">
    <source>
        <dbReference type="Pfam" id="PF00117"/>
    </source>
</evidence>
<dbReference type="InterPro" id="IPR006805">
    <property type="entry name" value="Anth_synth_I_N"/>
</dbReference>
<dbReference type="SUPFAM" id="SSF56322">
    <property type="entry name" value="ADC synthase"/>
    <property type="match status" value="1"/>
</dbReference>
<evidence type="ECO:0000313" key="9">
    <source>
        <dbReference type="Proteomes" id="UP000264310"/>
    </source>
</evidence>